<proteinExistence type="predicted"/>
<accession>A0A0L0BKY8</accession>
<keyword evidence="2" id="KW-1185">Reference proteome</keyword>
<organism evidence="1 2">
    <name type="scientific">Lucilia cuprina</name>
    <name type="common">Green bottle fly</name>
    <name type="synonym">Australian sheep blowfly</name>
    <dbReference type="NCBI Taxonomy" id="7375"/>
    <lineage>
        <taxon>Eukaryota</taxon>
        <taxon>Metazoa</taxon>
        <taxon>Ecdysozoa</taxon>
        <taxon>Arthropoda</taxon>
        <taxon>Hexapoda</taxon>
        <taxon>Insecta</taxon>
        <taxon>Pterygota</taxon>
        <taxon>Neoptera</taxon>
        <taxon>Endopterygota</taxon>
        <taxon>Diptera</taxon>
        <taxon>Brachycera</taxon>
        <taxon>Muscomorpha</taxon>
        <taxon>Oestroidea</taxon>
        <taxon>Calliphoridae</taxon>
        <taxon>Luciliinae</taxon>
        <taxon>Lucilia</taxon>
    </lineage>
</organism>
<reference evidence="1 2" key="1">
    <citation type="journal article" date="2015" name="Nat. Commun.">
        <title>Lucilia cuprina genome unlocks parasitic fly biology to underpin future interventions.</title>
        <authorList>
            <person name="Anstead C.A."/>
            <person name="Korhonen P.K."/>
            <person name="Young N.D."/>
            <person name="Hall R.S."/>
            <person name="Jex A.R."/>
            <person name="Murali S.C."/>
            <person name="Hughes D.S."/>
            <person name="Lee S.F."/>
            <person name="Perry T."/>
            <person name="Stroehlein A.J."/>
            <person name="Ansell B.R."/>
            <person name="Breugelmans B."/>
            <person name="Hofmann A."/>
            <person name="Qu J."/>
            <person name="Dugan S."/>
            <person name="Lee S.L."/>
            <person name="Chao H."/>
            <person name="Dinh H."/>
            <person name="Han Y."/>
            <person name="Doddapaneni H.V."/>
            <person name="Worley K.C."/>
            <person name="Muzny D.M."/>
            <person name="Ioannidis P."/>
            <person name="Waterhouse R.M."/>
            <person name="Zdobnov E.M."/>
            <person name="James P.J."/>
            <person name="Bagnall N.H."/>
            <person name="Kotze A.C."/>
            <person name="Gibbs R.A."/>
            <person name="Richards S."/>
            <person name="Batterham P."/>
            <person name="Gasser R.B."/>
        </authorList>
    </citation>
    <scope>NUCLEOTIDE SEQUENCE [LARGE SCALE GENOMIC DNA]</scope>
    <source>
        <strain evidence="1 2">LS</strain>
        <tissue evidence="1">Full body</tissue>
    </source>
</reference>
<evidence type="ECO:0000313" key="1">
    <source>
        <dbReference type="EMBL" id="KNC20765.1"/>
    </source>
</evidence>
<dbReference type="EMBL" id="JRES01001702">
    <property type="protein sequence ID" value="KNC20765.1"/>
    <property type="molecule type" value="Genomic_DNA"/>
</dbReference>
<dbReference type="AlphaFoldDB" id="A0A0L0BKY8"/>
<dbReference type="Proteomes" id="UP000037069">
    <property type="component" value="Unassembled WGS sequence"/>
</dbReference>
<name>A0A0L0BKY8_LUCCU</name>
<comment type="caution">
    <text evidence="1">The sequence shown here is derived from an EMBL/GenBank/DDBJ whole genome shotgun (WGS) entry which is preliminary data.</text>
</comment>
<protein>
    <submittedName>
        <fullName evidence="1">Uncharacterized protein</fullName>
    </submittedName>
</protein>
<evidence type="ECO:0000313" key="2">
    <source>
        <dbReference type="Proteomes" id="UP000037069"/>
    </source>
</evidence>
<gene>
    <name evidence="1" type="ORF">FF38_00087</name>
</gene>
<sequence length="169" mass="19785">MNHDRRIKQRYYPLPTSTKKWMNYYAWTGLNHHSIPLNPTSKQYTAFTVPGRGLFEGDAIRSPLGPRNFSENITLYHRTRIKPASVCLLGRHYCSPWSSLLISTFRSRFLIVSRAYDSSVKEKNTMAMGYRSWKSLLTHLRKSLRRLLFSVVPILSNHFFFKLMPVARS</sequence>